<proteinExistence type="predicted"/>
<dbReference type="SMART" id="SM00225">
    <property type="entry name" value="BTB"/>
    <property type="match status" value="1"/>
</dbReference>
<comment type="caution">
    <text evidence="8">The sequence shown here is derived from an EMBL/GenBank/DDBJ whole genome shotgun (WGS) entry which is preliminary data.</text>
</comment>
<keyword evidence="1" id="KW-0217">Developmental protein</keyword>
<evidence type="ECO:0000256" key="5">
    <source>
        <dbReference type="ARBA" id="ARBA00037382"/>
    </source>
</evidence>
<dbReference type="SUPFAM" id="SSF54695">
    <property type="entry name" value="POZ domain"/>
    <property type="match status" value="1"/>
</dbReference>
<dbReference type="Proteomes" id="UP001381693">
    <property type="component" value="Unassembled WGS sequence"/>
</dbReference>
<organism evidence="8 9">
    <name type="scientific">Halocaridina rubra</name>
    <name type="common">Hawaiian red shrimp</name>
    <dbReference type="NCBI Taxonomy" id="373956"/>
    <lineage>
        <taxon>Eukaryota</taxon>
        <taxon>Metazoa</taxon>
        <taxon>Ecdysozoa</taxon>
        <taxon>Arthropoda</taxon>
        <taxon>Crustacea</taxon>
        <taxon>Multicrustacea</taxon>
        <taxon>Malacostraca</taxon>
        <taxon>Eumalacostraca</taxon>
        <taxon>Eucarida</taxon>
        <taxon>Decapoda</taxon>
        <taxon>Pleocyemata</taxon>
        <taxon>Caridea</taxon>
        <taxon>Atyoidea</taxon>
        <taxon>Atyidae</taxon>
        <taxon>Halocaridina</taxon>
    </lineage>
</organism>
<name>A0AAN8X241_HALRR</name>
<feature type="compositionally biased region" description="Basic and acidic residues" evidence="6">
    <location>
        <begin position="239"/>
        <end position="254"/>
    </location>
</feature>
<evidence type="ECO:0000256" key="6">
    <source>
        <dbReference type="SAM" id="MobiDB-lite"/>
    </source>
</evidence>
<dbReference type="GO" id="GO:0005634">
    <property type="term" value="C:nucleus"/>
    <property type="evidence" value="ECO:0007669"/>
    <property type="project" value="UniProtKB-ARBA"/>
</dbReference>
<evidence type="ECO:0000256" key="2">
    <source>
        <dbReference type="ARBA" id="ARBA00022782"/>
    </source>
</evidence>
<dbReference type="InterPro" id="IPR011333">
    <property type="entry name" value="SKP1/BTB/POZ_sf"/>
</dbReference>
<dbReference type="GO" id="GO:0045467">
    <property type="term" value="P:R7 cell development"/>
    <property type="evidence" value="ECO:0007669"/>
    <property type="project" value="UniProtKB-ARBA"/>
</dbReference>
<dbReference type="Gene3D" id="1.10.10.60">
    <property type="entry name" value="Homeodomain-like"/>
    <property type="match status" value="1"/>
</dbReference>
<accession>A0AAN8X241</accession>
<evidence type="ECO:0000313" key="9">
    <source>
        <dbReference type="Proteomes" id="UP001381693"/>
    </source>
</evidence>
<evidence type="ECO:0000256" key="3">
    <source>
        <dbReference type="ARBA" id="ARBA00022902"/>
    </source>
</evidence>
<dbReference type="GO" id="GO:0007464">
    <property type="term" value="P:R3/R4 cell fate commitment"/>
    <property type="evidence" value="ECO:0007669"/>
    <property type="project" value="UniProtKB-ARBA"/>
</dbReference>
<keyword evidence="4" id="KW-0539">Nucleus</keyword>
<evidence type="ECO:0000256" key="4">
    <source>
        <dbReference type="ARBA" id="ARBA00023242"/>
    </source>
</evidence>
<protein>
    <recommendedName>
        <fullName evidence="7">BTB domain-containing protein</fullName>
    </recommendedName>
</protein>
<dbReference type="InterPro" id="IPR000210">
    <property type="entry name" value="BTB/POZ_dom"/>
</dbReference>
<keyword evidence="3" id="KW-0524">Neurogenesis</keyword>
<feature type="compositionally biased region" description="Acidic residues" evidence="6">
    <location>
        <begin position="120"/>
        <end position="132"/>
    </location>
</feature>
<gene>
    <name evidence="8" type="ORF">SK128_019572</name>
</gene>
<keyword evidence="2" id="KW-0221">Differentiation</keyword>
<dbReference type="GO" id="GO:0006357">
    <property type="term" value="P:regulation of transcription by RNA polymerase II"/>
    <property type="evidence" value="ECO:0007669"/>
    <property type="project" value="TreeGrafter"/>
</dbReference>
<dbReference type="GO" id="GO:0007526">
    <property type="term" value="P:larval somatic muscle development"/>
    <property type="evidence" value="ECO:0007669"/>
    <property type="project" value="UniProtKB-ARBA"/>
</dbReference>
<sequence>MEQSQYCILWNNYHGSLVTTLNGLRRDGDLVDITVVCGDGSKVRAHQLVLAACSTYFRDFLRDNPAKHPFVLLPTEIRYAELRAMIDFMYTGQVCVNQERLQSFIKGARYLRIKGLEDTTDDSDIEDAPPDAENEKSNVREVSASAGGIGPVNGNEPSATTTVRGRRVKDHRYTQQVDLGDSDENREKWEVVERKPVILPRSQSASHAGSGLRRRRRGRSSYRKRAMHLSNQIVCYEQRTEASDGGQDRSEPINKIRRMGSPRHFRNDDLDICTCTSRKIWSVRDTEVLLKVWRETLTQVPPSYFIRSMALCKRVGRRLQARGIQKNWRQCQVKMKNLRREVRLYKESAGKNSARKPSEVATACEKLLPDIEEIFNKEEEIRREWYQMRAEERLKAEGRLVDGEAAPADILAQVAVLADSDLCDEDTDAQECVVADGLETEGETAFTEGEGFTETDGGFDDGDTHTHVVNAQPDTAVHHIVEDVTLQVVTKEEPLSGTDM</sequence>
<feature type="region of interest" description="Disordered" evidence="6">
    <location>
        <begin position="201"/>
        <end position="223"/>
    </location>
</feature>
<dbReference type="AlphaFoldDB" id="A0AAN8X241"/>
<evidence type="ECO:0000256" key="1">
    <source>
        <dbReference type="ARBA" id="ARBA00022473"/>
    </source>
</evidence>
<keyword evidence="9" id="KW-1185">Reference proteome</keyword>
<dbReference type="GO" id="GO:0008406">
    <property type="term" value="P:gonad development"/>
    <property type="evidence" value="ECO:0007669"/>
    <property type="project" value="UniProtKB-ARBA"/>
</dbReference>
<dbReference type="InterPro" id="IPR051095">
    <property type="entry name" value="Dros_DevTransReg"/>
</dbReference>
<reference evidence="8 9" key="1">
    <citation type="submission" date="2023-11" db="EMBL/GenBank/DDBJ databases">
        <title>Halocaridina rubra genome assembly.</title>
        <authorList>
            <person name="Smith C."/>
        </authorList>
    </citation>
    <scope>NUCLEOTIDE SEQUENCE [LARGE SCALE GENOMIC DNA]</scope>
    <source>
        <strain evidence="8">EP-1</strain>
        <tissue evidence="8">Whole</tissue>
    </source>
</reference>
<dbReference type="PROSITE" id="PS50097">
    <property type="entry name" value="BTB"/>
    <property type="match status" value="1"/>
</dbReference>
<evidence type="ECO:0000313" key="8">
    <source>
        <dbReference type="EMBL" id="KAK7076560.1"/>
    </source>
</evidence>
<dbReference type="GO" id="GO:0045476">
    <property type="term" value="P:nurse cell apoptotic process"/>
    <property type="evidence" value="ECO:0007669"/>
    <property type="project" value="UniProtKB-ARBA"/>
</dbReference>
<dbReference type="GO" id="GO:0016199">
    <property type="term" value="P:axon midline choice point recognition"/>
    <property type="evidence" value="ECO:0007669"/>
    <property type="project" value="UniProtKB-ARBA"/>
</dbReference>
<feature type="domain" description="BTB" evidence="7">
    <location>
        <begin position="31"/>
        <end position="98"/>
    </location>
</feature>
<feature type="region of interest" description="Disordered" evidence="6">
    <location>
        <begin position="239"/>
        <end position="260"/>
    </location>
</feature>
<dbReference type="Gene3D" id="3.30.710.10">
    <property type="entry name" value="Potassium Channel Kv1.1, Chain A"/>
    <property type="match status" value="1"/>
</dbReference>
<dbReference type="EMBL" id="JAXCGZ010009622">
    <property type="protein sequence ID" value="KAK7076560.1"/>
    <property type="molecule type" value="Genomic_DNA"/>
</dbReference>
<dbReference type="PANTHER" id="PTHR23110:SF111">
    <property type="entry name" value="LONGITUDINALS LACKING PROTEIN, ISOFORMS F_I_K_T"/>
    <property type="match status" value="1"/>
</dbReference>
<evidence type="ECO:0000259" key="7">
    <source>
        <dbReference type="PROSITE" id="PS50097"/>
    </source>
</evidence>
<dbReference type="GO" id="GO:0035167">
    <property type="term" value="P:larval lymph gland hemopoiesis"/>
    <property type="evidence" value="ECO:0007669"/>
    <property type="project" value="UniProtKB-ARBA"/>
</dbReference>
<dbReference type="GO" id="GO:0048813">
    <property type="term" value="P:dendrite morphogenesis"/>
    <property type="evidence" value="ECO:0007669"/>
    <property type="project" value="UniProtKB-ARBA"/>
</dbReference>
<feature type="compositionally biased region" description="Basic residues" evidence="6">
    <location>
        <begin position="212"/>
        <end position="223"/>
    </location>
</feature>
<dbReference type="CDD" id="cd18315">
    <property type="entry name" value="BTB_POZ_BAB-like"/>
    <property type="match status" value="1"/>
</dbReference>
<feature type="region of interest" description="Disordered" evidence="6">
    <location>
        <begin position="120"/>
        <end position="168"/>
    </location>
</feature>
<dbReference type="InterPro" id="IPR044822">
    <property type="entry name" value="Myb_DNA-bind_4"/>
</dbReference>
<dbReference type="Pfam" id="PF13837">
    <property type="entry name" value="Myb_DNA-bind_4"/>
    <property type="match status" value="1"/>
</dbReference>
<dbReference type="PANTHER" id="PTHR23110">
    <property type="entry name" value="BTB DOMAIN TRANSCRIPTION FACTOR"/>
    <property type="match status" value="1"/>
</dbReference>
<comment type="function">
    <text evidence="5">Putative transcription factor required for axon growth and guidance in the central and peripheral nervous systems. Repels CNS axons away from the midline by promoting the expression of the midline repellent sli and its receptor robo.</text>
</comment>
<dbReference type="Pfam" id="PF00651">
    <property type="entry name" value="BTB"/>
    <property type="match status" value="1"/>
</dbReference>